<evidence type="ECO:0000313" key="2">
    <source>
        <dbReference type="Proteomes" id="UP000250321"/>
    </source>
</evidence>
<sequence>MTDLAFGWIAFCLEAMEEAAGVQVLEANSFPRLQAWIKNFKEVPVIKGNHPNKSRLLAYLKQLREVYVKPATS</sequence>
<dbReference type="STRING" id="2094558.A0A314ZS02"/>
<evidence type="ECO:0008006" key="3">
    <source>
        <dbReference type="Google" id="ProtNLM"/>
    </source>
</evidence>
<dbReference type="AlphaFoldDB" id="A0A314ZS02"/>
<reference evidence="1 2" key="1">
    <citation type="submission" date="2018-02" db="EMBL/GenBank/DDBJ databases">
        <title>Draft genome of wild Prunus yedoensis var. nudiflora.</title>
        <authorList>
            <person name="Baek S."/>
            <person name="Kim J.-H."/>
            <person name="Choi K."/>
            <person name="Kim G.-B."/>
            <person name="Cho A."/>
            <person name="Jang H."/>
            <person name="Shin C.-H."/>
            <person name="Yu H.-J."/>
            <person name="Mun J.-H."/>
        </authorList>
    </citation>
    <scope>NUCLEOTIDE SEQUENCE [LARGE SCALE GENOMIC DNA]</scope>
    <source>
        <strain evidence="2">cv. Jeju island</strain>
        <tissue evidence="1">Leaf</tissue>
    </source>
</reference>
<evidence type="ECO:0000313" key="1">
    <source>
        <dbReference type="EMBL" id="PQQ20038.1"/>
    </source>
</evidence>
<dbReference type="InterPro" id="IPR036282">
    <property type="entry name" value="Glutathione-S-Trfase_C_sf"/>
</dbReference>
<protein>
    <recommendedName>
        <fullName evidence="3">Glutathione S-transferase</fullName>
    </recommendedName>
</protein>
<accession>A0A314ZS02</accession>
<dbReference type="Proteomes" id="UP000250321">
    <property type="component" value="Unassembled WGS sequence"/>
</dbReference>
<proteinExistence type="predicted"/>
<dbReference type="SUPFAM" id="SSF47616">
    <property type="entry name" value="GST C-terminal domain-like"/>
    <property type="match status" value="1"/>
</dbReference>
<organism evidence="1 2">
    <name type="scientific">Prunus yedoensis var. nudiflora</name>
    <dbReference type="NCBI Taxonomy" id="2094558"/>
    <lineage>
        <taxon>Eukaryota</taxon>
        <taxon>Viridiplantae</taxon>
        <taxon>Streptophyta</taxon>
        <taxon>Embryophyta</taxon>
        <taxon>Tracheophyta</taxon>
        <taxon>Spermatophyta</taxon>
        <taxon>Magnoliopsida</taxon>
        <taxon>eudicotyledons</taxon>
        <taxon>Gunneridae</taxon>
        <taxon>Pentapetalae</taxon>
        <taxon>rosids</taxon>
        <taxon>fabids</taxon>
        <taxon>Rosales</taxon>
        <taxon>Rosaceae</taxon>
        <taxon>Amygdaloideae</taxon>
        <taxon>Amygdaleae</taxon>
        <taxon>Prunus</taxon>
    </lineage>
</organism>
<dbReference type="OrthoDB" id="1137141at2759"/>
<comment type="caution">
    <text evidence="1">The sequence shown here is derived from an EMBL/GenBank/DDBJ whole genome shotgun (WGS) entry which is preliminary data.</text>
</comment>
<dbReference type="EMBL" id="PJQY01000047">
    <property type="protein sequence ID" value="PQQ20038.1"/>
    <property type="molecule type" value="Genomic_DNA"/>
</dbReference>
<gene>
    <name evidence="1" type="ORF">Pyn_06972</name>
</gene>
<dbReference type="Gene3D" id="1.20.1050.10">
    <property type="match status" value="1"/>
</dbReference>
<name>A0A314ZS02_PRUYE</name>
<keyword evidence="2" id="KW-1185">Reference proteome</keyword>